<dbReference type="Proteomes" id="UP000594464">
    <property type="component" value="Chromosome"/>
</dbReference>
<sequence>MRTHGGMSWYLKSVFILLGVFFIESIAVPADAIPVFARRYKISCMACHVGFPKLNAFGESFAGNGYRMQGEDLSKQEVDTGDEKLQLLDHLPLAIRADSFFRTRNDTTTSSDLQAPFTIKLLSSAPITKNVSYYFYFLFNERGDVAGVEDAFIYFNDGFKNVDLDLRVGQFQVSDILFAREQRLTFQDFQYFVTAVSNSGFQLTYDRAAEVSYSFDVSDGVSMGIVTAIANGNGIGLADSERNFDSDNFKNFYGLVSLDVGDQSVGLYGYSGRERNNQSVNNEFFRVGPKFEFNLSGDLGLWGSVLYGEDSNPTFSLSNGRRIESWGALVGATYTINEDVIGSLLYNRAQVNENRALDAHTVTANLSYFMARNFKLMLEFTGDLETVRSTHTEKEHTGVLGLVLAF</sequence>
<protein>
    <submittedName>
        <fullName evidence="1">Uncharacterized protein</fullName>
    </submittedName>
</protein>
<dbReference type="EMBL" id="CP048620">
    <property type="protein sequence ID" value="QPJ63963.1"/>
    <property type="molecule type" value="Genomic_DNA"/>
</dbReference>
<dbReference type="AlphaFoldDB" id="A0A7T0G281"/>
<dbReference type="SUPFAM" id="SSF56935">
    <property type="entry name" value="Porins"/>
    <property type="match status" value="1"/>
</dbReference>
<reference evidence="2" key="1">
    <citation type="submission" date="2020-02" db="EMBL/GenBank/DDBJ databases">
        <title>Genomic and physiological characterization of two novel Nitrospinaceae genera.</title>
        <authorList>
            <person name="Mueller A.J."/>
            <person name="Jung M.-Y."/>
            <person name="Strachan C.R."/>
            <person name="Herbold C.W."/>
            <person name="Kirkegaard R.H."/>
            <person name="Daims H."/>
        </authorList>
    </citation>
    <scope>NUCLEOTIDE SEQUENCE [LARGE SCALE GENOMIC DNA]</scope>
</reference>
<dbReference type="KEGG" id="nva:G3M78_00480"/>
<organism evidence="1 2">
    <name type="scientific">Candidatus Nitrohelix vancouverensis</name>
    <dbReference type="NCBI Taxonomy" id="2705534"/>
    <lineage>
        <taxon>Bacteria</taxon>
        <taxon>Pseudomonadati</taxon>
        <taxon>Nitrospinota/Tectimicrobiota group</taxon>
        <taxon>Nitrospinota</taxon>
        <taxon>Nitrospinia</taxon>
        <taxon>Nitrospinales</taxon>
        <taxon>Nitrospinaceae</taxon>
        <taxon>Candidatus Nitrohelix</taxon>
    </lineage>
</organism>
<name>A0A7T0G281_9BACT</name>
<evidence type="ECO:0000313" key="2">
    <source>
        <dbReference type="Proteomes" id="UP000594464"/>
    </source>
</evidence>
<gene>
    <name evidence="1" type="ORF">G3M78_00480</name>
</gene>
<proteinExistence type="predicted"/>
<evidence type="ECO:0000313" key="1">
    <source>
        <dbReference type="EMBL" id="QPJ63963.1"/>
    </source>
</evidence>
<accession>A0A7T0G281</accession>